<feature type="domain" description="RNase H type-1" evidence="1">
    <location>
        <begin position="56"/>
        <end position="202"/>
    </location>
</feature>
<dbReference type="InterPro" id="IPR036397">
    <property type="entry name" value="RNaseH_sf"/>
</dbReference>
<dbReference type="STRING" id="503106.A0A218YX35"/>
<dbReference type="EMBL" id="MZNU01000326">
    <property type="protein sequence ID" value="OWP00409.1"/>
    <property type="molecule type" value="Genomic_DNA"/>
</dbReference>
<dbReference type="PROSITE" id="PS50879">
    <property type="entry name" value="RNASE_H_1"/>
    <property type="match status" value="1"/>
</dbReference>
<evidence type="ECO:0000259" key="1">
    <source>
        <dbReference type="PROSITE" id="PS50879"/>
    </source>
</evidence>
<comment type="caution">
    <text evidence="2">The sequence shown here is derived from an EMBL/GenBank/DDBJ whole genome shotgun (WGS) entry which is preliminary data.</text>
</comment>
<organism evidence="2 3">
    <name type="scientific">Diplocarpon coronariae</name>
    <dbReference type="NCBI Taxonomy" id="2795749"/>
    <lineage>
        <taxon>Eukaryota</taxon>
        <taxon>Fungi</taxon>
        <taxon>Dikarya</taxon>
        <taxon>Ascomycota</taxon>
        <taxon>Pezizomycotina</taxon>
        <taxon>Leotiomycetes</taxon>
        <taxon>Helotiales</taxon>
        <taxon>Drepanopezizaceae</taxon>
        <taxon>Diplocarpon</taxon>
    </lineage>
</organism>
<gene>
    <name evidence="2" type="ORF">B2J93_3959</name>
</gene>
<proteinExistence type="predicted"/>
<name>A0A218YX35_9HELO</name>
<dbReference type="InterPro" id="IPR012337">
    <property type="entry name" value="RNaseH-like_sf"/>
</dbReference>
<dbReference type="GO" id="GO:0003676">
    <property type="term" value="F:nucleic acid binding"/>
    <property type="evidence" value="ECO:0007669"/>
    <property type="project" value="InterPro"/>
</dbReference>
<protein>
    <recommendedName>
        <fullName evidence="1">RNase H type-1 domain-containing protein</fullName>
    </recommendedName>
</protein>
<dbReference type="Proteomes" id="UP000242519">
    <property type="component" value="Unassembled WGS sequence"/>
</dbReference>
<dbReference type="InParanoid" id="A0A218YX35"/>
<dbReference type="SUPFAM" id="SSF53098">
    <property type="entry name" value="Ribonuclease H-like"/>
    <property type="match status" value="1"/>
</dbReference>
<dbReference type="GO" id="GO:0004523">
    <property type="term" value="F:RNA-DNA hybrid ribonuclease activity"/>
    <property type="evidence" value="ECO:0007669"/>
    <property type="project" value="InterPro"/>
</dbReference>
<dbReference type="Pfam" id="PF00075">
    <property type="entry name" value="RNase_H"/>
    <property type="match status" value="1"/>
</dbReference>
<evidence type="ECO:0000313" key="3">
    <source>
        <dbReference type="Proteomes" id="UP000242519"/>
    </source>
</evidence>
<keyword evidence="3" id="KW-1185">Reference proteome</keyword>
<accession>A0A218YX35</accession>
<reference evidence="2 3" key="1">
    <citation type="submission" date="2017-04" db="EMBL/GenBank/DDBJ databases">
        <title>Draft genome sequence of Marssonina coronaria NL1: causal agent of apple blotch.</title>
        <authorList>
            <person name="Cheng Q."/>
        </authorList>
    </citation>
    <scope>NUCLEOTIDE SEQUENCE [LARGE SCALE GENOMIC DNA]</scope>
    <source>
        <strain evidence="2 3">NL1</strain>
    </source>
</reference>
<dbReference type="AlphaFoldDB" id="A0A218YX35"/>
<dbReference type="OrthoDB" id="245563at2759"/>
<sequence>MTPSRGLLISQPSARRFFPSQAYAFPVSASASEIEHPSTSQRFTMLACPRRSRCAGCGQLHYHTDCIVVGVYFGPASPGNVAAIVEAGSVQTAELEAGLRALRAVVALQEQGEKGEEGGWVDQVTLKTDSEYLVKGVTEWVYKWEKNGYMNGLGKRVVNSNLFKQLQAEVLKLTRLGVEVQFWLVKREDNAEAIRLVSEAVAKT</sequence>
<dbReference type="Gene3D" id="3.30.420.10">
    <property type="entry name" value="Ribonuclease H-like superfamily/Ribonuclease H"/>
    <property type="match status" value="1"/>
</dbReference>
<evidence type="ECO:0000313" key="2">
    <source>
        <dbReference type="EMBL" id="OWP00409.1"/>
    </source>
</evidence>
<dbReference type="InterPro" id="IPR002156">
    <property type="entry name" value="RNaseH_domain"/>
</dbReference>